<organism evidence="2 3">
    <name type="scientific">Flavobacterium luteum</name>
    <dbReference type="NCBI Taxonomy" id="2026654"/>
    <lineage>
        <taxon>Bacteria</taxon>
        <taxon>Pseudomonadati</taxon>
        <taxon>Bacteroidota</taxon>
        <taxon>Flavobacteriia</taxon>
        <taxon>Flavobacteriales</taxon>
        <taxon>Flavobacteriaceae</taxon>
        <taxon>Flavobacterium</taxon>
    </lineage>
</organism>
<accession>A0A7J5AJX7</accession>
<evidence type="ECO:0000313" key="3">
    <source>
        <dbReference type="Proteomes" id="UP000490922"/>
    </source>
</evidence>
<feature type="region of interest" description="Disordered" evidence="1">
    <location>
        <begin position="80"/>
        <end position="102"/>
    </location>
</feature>
<feature type="compositionally biased region" description="Polar residues" evidence="1">
    <location>
        <begin position="27"/>
        <end position="48"/>
    </location>
</feature>
<dbReference type="RefSeq" id="WP_151105911.1">
    <property type="nucleotide sequence ID" value="NZ_WAEM01000001.1"/>
</dbReference>
<proteinExistence type="predicted"/>
<protein>
    <submittedName>
        <fullName evidence="2">Uncharacterized protein</fullName>
    </submittedName>
</protein>
<dbReference type="EMBL" id="WAEM01000001">
    <property type="protein sequence ID" value="KAB1157718.1"/>
    <property type="molecule type" value="Genomic_DNA"/>
</dbReference>
<name>A0A7J5AJX7_9FLAO</name>
<reference evidence="2 3" key="1">
    <citation type="submission" date="2019-09" db="EMBL/GenBank/DDBJ databases">
        <title>Flavobacterium sp. nov., isolated from glacier ice.</title>
        <authorList>
            <person name="Liu Q."/>
        </authorList>
    </citation>
    <scope>NUCLEOTIDE SEQUENCE [LARGE SCALE GENOMIC DNA]</scope>
    <source>
        <strain evidence="2 3">NBRC 112527</strain>
    </source>
</reference>
<evidence type="ECO:0000256" key="1">
    <source>
        <dbReference type="SAM" id="MobiDB-lite"/>
    </source>
</evidence>
<gene>
    <name evidence="2" type="ORF">F6464_01135</name>
</gene>
<keyword evidence="3" id="KW-1185">Reference proteome</keyword>
<feature type="compositionally biased region" description="Basic residues" evidence="1">
    <location>
        <begin position="13"/>
        <end position="22"/>
    </location>
</feature>
<dbReference type="AlphaFoldDB" id="A0A7J5AJX7"/>
<sequence length="102" mass="11722">MKKSNTPKIVKQNPKKVAKKKEVKSVLQPTSKDISNPLQKKSENGSSDKTLIKISKLNKSKETNLDRDLLEEDFELPTDISDFEDEGFNNENDYYETPIDDF</sequence>
<dbReference type="Proteomes" id="UP000490922">
    <property type="component" value="Unassembled WGS sequence"/>
</dbReference>
<comment type="caution">
    <text evidence="2">The sequence shown here is derived from an EMBL/GenBank/DDBJ whole genome shotgun (WGS) entry which is preliminary data.</text>
</comment>
<feature type="region of interest" description="Disordered" evidence="1">
    <location>
        <begin position="1"/>
        <end position="48"/>
    </location>
</feature>
<evidence type="ECO:0000313" key="2">
    <source>
        <dbReference type="EMBL" id="KAB1157718.1"/>
    </source>
</evidence>